<evidence type="ECO:0000313" key="1">
    <source>
        <dbReference type="EMBL" id="MBB5770139.1"/>
    </source>
</evidence>
<reference evidence="1 2" key="1">
    <citation type="submission" date="2020-08" db="EMBL/GenBank/DDBJ databases">
        <title>Functional genomics of gut bacteria from endangered species of beetles.</title>
        <authorList>
            <person name="Carlos-Shanley C."/>
        </authorList>
    </citation>
    <scope>NUCLEOTIDE SEQUENCE [LARGE SCALE GENOMIC DNA]</scope>
    <source>
        <strain evidence="1 2">S00192</strain>
    </source>
</reference>
<evidence type="ECO:0000313" key="2">
    <source>
        <dbReference type="Proteomes" id="UP000556201"/>
    </source>
</evidence>
<organism evidence="1 2">
    <name type="scientific">Brevundimonas vesicularis</name>
    <name type="common">Pseudomonas vesicularis</name>
    <dbReference type="NCBI Taxonomy" id="41276"/>
    <lineage>
        <taxon>Bacteria</taxon>
        <taxon>Pseudomonadati</taxon>
        <taxon>Pseudomonadota</taxon>
        <taxon>Alphaproteobacteria</taxon>
        <taxon>Caulobacterales</taxon>
        <taxon>Caulobacteraceae</taxon>
        <taxon>Brevundimonas</taxon>
    </lineage>
</organism>
<sequence length="186" mass="20801">MQWSLVGPGGKRRTATMVWLLQASGWLSKGEYDAAVRKRCRLGEPWTPAEDARLKSSKTFLEAVDLLPHRSASAIGTRRSRIGHSFGRAPTSAPPITRPFSNALYRKAFDAVPRWLESHEREDLISDVIVLILEGVCDDVSAAYKIARATRNRLMPPARERSLDAPLFSDSSVSLLDRLDTEGRIW</sequence>
<proteinExistence type="predicted"/>
<gene>
    <name evidence="1" type="ORF">HNP47_000108</name>
</gene>
<dbReference type="Proteomes" id="UP000556201">
    <property type="component" value="Unassembled WGS sequence"/>
</dbReference>
<dbReference type="EMBL" id="JACHLJ010000001">
    <property type="protein sequence ID" value="MBB5770139.1"/>
    <property type="molecule type" value="Genomic_DNA"/>
</dbReference>
<dbReference type="RefSeq" id="WP_184277502.1">
    <property type="nucleotide sequence ID" value="NZ_JACHLJ010000001.1"/>
</dbReference>
<protein>
    <submittedName>
        <fullName evidence="1">Uncharacterized protein</fullName>
    </submittedName>
</protein>
<accession>A0A7W9FR91</accession>
<dbReference type="AlphaFoldDB" id="A0A7W9FR91"/>
<name>A0A7W9FR91_BREVE</name>
<comment type="caution">
    <text evidence="1">The sequence shown here is derived from an EMBL/GenBank/DDBJ whole genome shotgun (WGS) entry which is preliminary data.</text>
</comment>